<name>A0A6H1ZDU7_9ZZZZ</name>
<dbReference type="AlphaFoldDB" id="A0A6H1ZDU7"/>
<sequence>MENLDTRNSSIEVARNAKDEYAWKIKIYFEEEGGFEKEILHKISDIDFDLRKRYIT</sequence>
<protein>
    <submittedName>
        <fullName evidence="1">Uncharacterized protein</fullName>
    </submittedName>
</protein>
<reference evidence="1" key="1">
    <citation type="submission" date="2020-03" db="EMBL/GenBank/DDBJ databases">
        <title>The deep terrestrial virosphere.</title>
        <authorList>
            <person name="Holmfeldt K."/>
            <person name="Nilsson E."/>
            <person name="Simone D."/>
            <person name="Lopez-Fernandez M."/>
            <person name="Wu X."/>
            <person name="de Brujin I."/>
            <person name="Lundin D."/>
            <person name="Andersson A."/>
            <person name="Bertilsson S."/>
            <person name="Dopson M."/>
        </authorList>
    </citation>
    <scope>NUCLEOTIDE SEQUENCE</scope>
    <source>
        <strain evidence="1">TM448A00246</strain>
    </source>
</reference>
<proteinExistence type="predicted"/>
<gene>
    <name evidence="1" type="ORF">TM448A00246_0048</name>
</gene>
<dbReference type="EMBL" id="MT143992">
    <property type="protein sequence ID" value="QJA45557.1"/>
    <property type="molecule type" value="Genomic_DNA"/>
</dbReference>
<organism evidence="1">
    <name type="scientific">viral metagenome</name>
    <dbReference type="NCBI Taxonomy" id="1070528"/>
    <lineage>
        <taxon>unclassified sequences</taxon>
        <taxon>metagenomes</taxon>
        <taxon>organismal metagenomes</taxon>
    </lineage>
</organism>
<accession>A0A6H1ZDU7</accession>
<evidence type="ECO:0000313" key="1">
    <source>
        <dbReference type="EMBL" id="QJA45557.1"/>
    </source>
</evidence>